<dbReference type="OrthoDB" id="9793819at2"/>
<feature type="active site" description="Proton acceptor" evidence="2">
    <location>
        <position position="121"/>
    </location>
</feature>
<comment type="similarity">
    <text evidence="2">Belongs to the 2H phosphoesterase superfamily. ThpR family.</text>
</comment>
<evidence type="ECO:0000256" key="1">
    <source>
        <dbReference type="ARBA" id="ARBA00022801"/>
    </source>
</evidence>
<dbReference type="AlphaFoldDB" id="N1MVI7"/>
<protein>
    <recommendedName>
        <fullName evidence="2">RNA 2',3'-cyclic phosphodiesterase</fullName>
        <shortName evidence="2">RNA 2',3'-CPDase</shortName>
        <ecNumber evidence="2">3.1.4.58</ecNumber>
    </recommendedName>
</protein>
<dbReference type="EC" id="3.1.4.58" evidence="2"/>
<reference evidence="3 4" key="1">
    <citation type="submission" date="2013-03" db="EMBL/GenBank/DDBJ databases">
        <authorList>
            <person name="Le V."/>
        </authorList>
    </citation>
    <scope>NUCLEOTIDE SEQUENCE [LARGE SCALE GENOMIC DNA]</scope>
    <source>
        <strain evidence="3 4">BiD32</strain>
    </source>
</reference>
<dbReference type="GO" id="GO:0008664">
    <property type="term" value="F:RNA 2',3'-cyclic 3'-phosphodiesterase activity"/>
    <property type="evidence" value="ECO:0007669"/>
    <property type="project" value="UniProtKB-EC"/>
</dbReference>
<accession>N1MVI7</accession>
<reference evidence="4" key="2">
    <citation type="submission" date="2013-04" db="EMBL/GenBank/DDBJ databases">
        <title>Bisphenol A degrading Sphingobium sp. strain BiD32.</title>
        <authorList>
            <person name="Nielsen J.L."/>
            <person name="Zhou N.A."/>
            <person name="Kjeldal H."/>
        </authorList>
    </citation>
    <scope>NUCLEOTIDE SEQUENCE [LARGE SCALE GENOMIC DNA]</scope>
    <source>
        <strain evidence="4">BiD32</strain>
    </source>
</reference>
<dbReference type="PANTHER" id="PTHR35561">
    <property type="entry name" value="RNA 2',3'-CYCLIC PHOSPHODIESTERASE"/>
    <property type="match status" value="1"/>
</dbReference>
<name>N1MVI7_9SPHN</name>
<dbReference type="NCBIfam" id="TIGR02258">
    <property type="entry name" value="2_5_ligase"/>
    <property type="match status" value="1"/>
</dbReference>
<evidence type="ECO:0000313" key="3">
    <source>
        <dbReference type="EMBL" id="CCW19328.1"/>
    </source>
</evidence>
<dbReference type="GO" id="GO:0004113">
    <property type="term" value="F:2',3'-cyclic-nucleotide 3'-phosphodiesterase activity"/>
    <property type="evidence" value="ECO:0007669"/>
    <property type="project" value="InterPro"/>
</dbReference>
<dbReference type="InterPro" id="IPR004175">
    <property type="entry name" value="RNA_CPDase"/>
</dbReference>
<dbReference type="Pfam" id="PF13563">
    <property type="entry name" value="2_5_RNA_ligase2"/>
    <property type="match status" value="1"/>
</dbReference>
<dbReference type="EMBL" id="CAVK010000191">
    <property type="protein sequence ID" value="CCW19328.1"/>
    <property type="molecule type" value="Genomic_DNA"/>
</dbReference>
<keyword evidence="1 2" id="KW-0378">Hydrolase</keyword>
<keyword evidence="4" id="KW-1185">Reference proteome</keyword>
<dbReference type="Gene3D" id="3.90.1140.10">
    <property type="entry name" value="Cyclic phosphodiesterase"/>
    <property type="match status" value="1"/>
</dbReference>
<evidence type="ECO:0000256" key="2">
    <source>
        <dbReference type="HAMAP-Rule" id="MF_01940"/>
    </source>
</evidence>
<evidence type="ECO:0000313" key="4">
    <source>
        <dbReference type="Proteomes" id="UP000013201"/>
    </source>
</evidence>
<dbReference type="PANTHER" id="PTHR35561:SF1">
    <property type="entry name" value="RNA 2',3'-CYCLIC PHOSPHODIESTERASE"/>
    <property type="match status" value="1"/>
</dbReference>
<keyword evidence="3" id="KW-0436">Ligase</keyword>
<feature type="short sequence motif" description="HXTX 1" evidence="2">
    <location>
        <begin position="37"/>
        <end position="40"/>
    </location>
</feature>
<dbReference type="Proteomes" id="UP000013201">
    <property type="component" value="Unassembled WGS sequence"/>
</dbReference>
<sequence>MHRLFVAIRPPASLRARLLALMGGVPGARWQCDDQLHLTLRFIGQVDRHRAADIADALRTIRFAPFDANVSGVGAFDRRGVIDTLWAGVQPRDPLAGLHRKLDRACVALGLPPEERAYLPHITLARFGRTGALVDPFLAAHAALTSPPFTINGFALFESQLGRDGARYHVIEHYGRHDPD</sequence>
<comment type="catalytic activity">
    <reaction evidence="2">
        <text>a 3'-end 2',3'-cyclophospho-ribonucleotide-RNA + H2O = a 3'-end 2'-phospho-ribonucleotide-RNA + H(+)</text>
        <dbReference type="Rhea" id="RHEA:11828"/>
        <dbReference type="Rhea" id="RHEA-COMP:10464"/>
        <dbReference type="Rhea" id="RHEA-COMP:17353"/>
        <dbReference type="ChEBI" id="CHEBI:15377"/>
        <dbReference type="ChEBI" id="CHEBI:15378"/>
        <dbReference type="ChEBI" id="CHEBI:83064"/>
        <dbReference type="ChEBI" id="CHEBI:173113"/>
        <dbReference type="EC" id="3.1.4.58"/>
    </reaction>
</comment>
<dbReference type="HAMAP" id="MF_01940">
    <property type="entry name" value="RNA_CPDase"/>
    <property type="match status" value="1"/>
</dbReference>
<comment type="function">
    <text evidence="2">Hydrolyzes RNA 2',3'-cyclic phosphodiester to an RNA 2'-phosphomonoester.</text>
</comment>
<feature type="short sequence motif" description="HXTX 2" evidence="2">
    <location>
        <begin position="121"/>
        <end position="124"/>
    </location>
</feature>
<proteinExistence type="inferred from homology"/>
<dbReference type="InterPro" id="IPR009097">
    <property type="entry name" value="Cyclic_Pdiesterase"/>
</dbReference>
<feature type="active site" description="Proton donor" evidence="2">
    <location>
        <position position="37"/>
    </location>
</feature>
<dbReference type="SUPFAM" id="SSF55144">
    <property type="entry name" value="LigT-like"/>
    <property type="match status" value="1"/>
</dbReference>
<comment type="caution">
    <text evidence="3">The sequence shown here is derived from an EMBL/GenBank/DDBJ whole genome shotgun (WGS) entry which is preliminary data.</text>
</comment>
<gene>
    <name evidence="3" type="ORF">EBBID32_36940</name>
</gene>
<organism evidence="3 4">
    <name type="scientific">Sphingobium indicum BiD32</name>
    <dbReference type="NCBI Taxonomy" id="1301087"/>
    <lineage>
        <taxon>Bacteria</taxon>
        <taxon>Pseudomonadati</taxon>
        <taxon>Pseudomonadota</taxon>
        <taxon>Alphaproteobacteria</taxon>
        <taxon>Sphingomonadales</taxon>
        <taxon>Sphingomonadaceae</taxon>
        <taxon>Sphingobium</taxon>
    </lineage>
</organism>
<dbReference type="RefSeq" id="WP_006963073.1">
    <property type="nucleotide sequence ID" value="NZ_CAVK010000191.1"/>
</dbReference>
<dbReference type="GO" id="GO:0016874">
    <property type="term" value="F:ligase activity"/>
    <property type="evidence" value="ECO:0007669"/>
    <property type="project" value="UniProtKB-KW"/>
</dbReference>